<accession>A0A7C8Z3Q2</accession>
<protein>
    <submittedName>
        <fullName evidence="1">Uncharacterized protein</fullName>
    </submittedName>
</protein>
<sequence length="121" mass="13330">MDRRTEGVWTWENLSEVAVMKLFEEVIGQSLRECNLWFSMKFDRKIVVLFGRGGDLLKLAKGNDECAYIYVGGNDGPGRTTLEAHCEAIPLFVVTDGGEGVGCLNHNAIDSVGRGTRHVGK</sequence>
<evidence type="ECO:0000313" key="1">
    <source>
        <dbReference type="EMBL" id="MBA4633616.1"/>
    </source>
</evidence>
<proteinExistence type="predicted"/>
<organism evidence="1">
    <name type="scientific">Opuntia streptacantha</name>
    <name type="common">Prickly pear cactus</name>
    <name type="synonym">Opuntia cardona</name>
    <dbReference type="NCBI Taxonomy" id="393608"/>
    <lineage>
        <taxon>Eukaryota</taxon>
        <taxon>Viridiplantae</taxon>
        <taxon>Streptophyta</taxon>
        <taxon>Embryophyta</taxon>
        <taxon>Tracheophyta</taxon>
        <taxon>Spermatophyta</taxon>
        <taxon>Magnoliopsida</taxon>
        <taxon>eudicotyledons</taxon>
        <taxon>Gunneridae</taxon>
        <taxon>Pentapetalae</taxon>
        <taxon>Caryophyllales</taxon>
        <taxon>Cactineae</taxon>
        <taxon>Cactaceae</taxon>
        <taxon>Opuntioideae</taxon>
        <taxon>Opuntia</taxon>
    </lineage>
</organism>
<reference evidence="1" key="2">
    <citation type="submission" date="2020-07" db="EMBL/GenBank/DDBJ databases">
        <authorList>
            <person name="Vera ALvarez R."/>
            <person name="Arias-Moreno D.M."/>
            <person name="Jimenez-Jacinto V."/>
            <person name="Jimenez-Bremont J.F."/>
            <person name="Swaminathan K."/>
            <person name="Moose S.P."/>
            <person name="Guerrero-Gonzalez M.L."/>
            <person name="Marino-Ramirez L."/>
            <person name="Landsman D."/>
            <person name="Rodriguez-Kessler M."/>
            <person name="Delgado-Sanchez P."/>
        </authorList>
    </citation>
    <scope>NUCLEOTIDE SEQUENCE</scope>
    <source>
        <tissue evidence="1">Cladode</tissue>
    </source>
</reference>
<dbReference type="EMBL" id="GISG01087618">
    <property type="protein sequence ID" value="MBA4633616.1"/>
    <property type="molecule type" value="Transcribed_RNA"/>
</dbReference>
<name>A0A7C8Z3Q2_OPUST</name>
<reference evidence="1" key="1">
    <citation type="journal article" date="2013" name="J. Plant Res.">
        <title>Effect of fungi and light on seed germination of three Opuntia species from semiarid lands of central Mexico.</title>
        <authorList>
            <person name="Delgado-Sanchez P."/>
            <person name="Jimenez-Bremont J.F."/>
            <person name="Guerrero-Gonzalez Mde L."/>
            <person name="Flores J."/>
        </authorList>
    </citation>
    <scope>NUCLEOTIDE SEQUENCE</scope>
    <source>
        <tissue evidence="1">Cladode</tissue>
    </source>
</reference>
<dbReference type="AlphaFoldDB" id="A0A7C8Z3Q2"/>